<dbReference type="InterPro" id="IPR016024">
    <property type="entry name" value="ARM-type_fold"/>
</dbReference>
<protein>
    <submittedName>
        <fullName evidence="1">HEAT repeat domain-containing protein</fullName>
    </submittedName>
</protein>
<gene>
    <name evidence="1" type="ORF">INQ84_04685</name>
</gene>
<dbReference type="AlphaFoldDB" id="A0AAQ0EKT7"/>
<evidence type="ECO:0000313" key="2">
    <source>
        <dbReference type="Proteomes" id="UP000825134"/>
    </source>
</evidence>
<reference evidence="1" key="1">
    <citation type="journal article" date="2021" name="Front. Microbiol.">
        <title>Generation of Tetracycline and Rifamycin Resistant Chlamydia Suis Recombinants.</title>
        <authorList>
            <person name="Marti H."/>
            <person name="Bommana S."/>
            <person name="Read T.D."/>
            <person name="Pesch T."/>
            <person name="Prahauser B."/>
            <person name="Dean D."/>
            <person name="Borel N."/>
        </authorList>
    </citation>
    <scope>NUCLEOTIDE SEQUENCE</scope>
    <source>
        <strain evidence="1">208.1</strain>
    </source>
</reference>
<name>A0AAQ0EKT7_9CHLA</name>
<proteinExistence type="predicted"/>
<dbReference type="Pfam" id="PF13646">
    <property type="entry name" value="HEAT_2"/>
    <property type="match status" value="1"/>
</dbReference>
<dbReference type="RefSeq" id="WP_219664399.1">
    <property type="nucleotide sequence ID" value="NZ_CP063064.1"/>
</dbReference>
<evidence type="ECO:0000313" key="1">
    <source>
        <dbReference type="EMBL" id="QYC74369.1"/>
    </source>
</evidence>
<dbReference type="InterPro" id="IPR011989">
    <property type="entry name" value="ARM-like"/>
</dbReference>
<accession>A0AAQ0EKT7</accession>
<dbReference type="Gene3D" id="1.25.10.10">
    <property type="entry name" value="Leucine-rich Repeat Variant"/>
    <property type="match status" value="2"/>
</dbReference>
<dbReference type="EMBL" id="CP063185">
    <property type="protein sequence ID" value="QYC74369.1"/>
    <property type="molecule type" value="Genomic_DNA"/>
</dbReference>
<organism evidence="1 2">
    <name type="scientific">Chlamydia suis</name>
    <dbReference type="NCBI Taxonomy" id="83559"/>
    <lineage>
        <taxon>Bacteria</taxon>
        <taxon>Pseudomonadati</taxon>
        <taxon>Chlamydiota</taxon>
        <taxon>Chlamydiia</taxon>
        <taxon>Chlamydiales</taxon>
        <taxon>Chlamydiaceae</taxon>
        <taxon>Chlamydia/Chlamydophila group</taxon>
        <taxon>Chlamydia</taxon>
    </lineage>
</organism>
<dbReference type="SUPFAM" id="SSF48371">
    <property type="entry name" value="ARM repeat"/>
    <property type="match status" value="2"/>
</dbReference>
<dbReference type="Proteomes" id="UP000825134">
    <property type="component" value="Chromosome"/>
</dbReference>
<sequence>MCCGHCSDSIQRQMLFHEYCSAAQEAKILLTSECSLQEVRVALRALALHHEYAAWEAAFLRSKKRFLSLEFDRDVHEDLAATLLQKNIRHPSLTVRVITILAVGMAHDYRLVPIILQALSDDSDTVRQIALQVAAMYGSSSLLRALSDLAKNDSSMQVRVAAYRAAALLEITDLTSHLRGVVQNSQLDGTERREAWRALCLLANPQRPVLMGIDQALMTCEMLKEHPEKYVEEEVLQLFAADHPDVQLATLQVVLRRGKEFRSAAIIESVRKLACHSPSARVQMQAAAILYLQEDPLGEDKLIEGLSSSSSMLCEAASEAICSLGIQGAHLAGRFLSTVQGTRAQVNLAFVLLVSREKIEEAGDIIAMFMQRIESCRAMERFLCEDQKILIPPSPLQAEIIKRDLAKKIICLLAAAQYSKVKEVVAQYLAGQQVGWSFCSGVLLAEGDCESFGEPTQEESFASVLEQALFSLQREGEEAGLNAVINLYPHSRWQDKLTILEAIAYSENRKATCFLRGRCVQESASLQSAAAGALFALFK</sequence>